<evidence type="ECO:0000313" key="1">
    <source>
        <dbReference type="EMBL" id="KKK63261.1"/>
    </source>
</evidence>
<reference evidence="1" key="1">
    <citation type="journal article" date="2015" name="Nature">
        <title>Complex archaea that bridge the gap between prokaryotes and eukaryotes.</title>
        <authorList>
            <person name="Spang A."/>
            <person name="Saw J.H."/>
            <person name="Jorgensen S.L."/>
            <person name="Zaremba-Niedzwiedzka K."/>
            <person name="Martijn J."/>
            <person name="Lind A.E."/>
            <person name="van Eijk R."/>
            <person name="Schleper C."/>
            <person name="Guy L."/>
            <person name="Ettema T.J."/>
        </authorList>
    </citation>
    <scope>NUCLEOTIDE SEQUENCE</scope>
</reference>
<feature type="non-terminal residue" evidence="1">
    <location>
        <position position="365"/>
    </location>
</feature>
<comment type="caution">
    <text evidence="1">The sequence shown here is derived from an EMBL/GenBank/DDBJ whole genome shotgun (WGS) entry which is preliminary data.</text>
</comment>
<protein>
    <submittedName>
        <fullName evidence="1">Uncharacterized protein</fullName>
    </submittedName>
</protein>
<proteinExistence type="predicted"/>
<organism evidence="1">
    <name type="scientific">marine sediment metagenome</name>
    <dbReference type="NCBI Taxonomy" id="412755"/>
    <lineage>
        <taxon>unclassified sequences</taxon>
        <taxon>metagenomes</taxon>
        <taxon>ecological metagenomes</taxon>
    </lineage>
</organism>
<accession>A0A0F8ZTJ1</accession>
<gene>
    <name evidence="1" type="ORF">LCGC14_2996060</name>
</gene>
<feature type="non-terminal residue" evidence="1">
    <location>
        <position position="1"/>
    </location>
</feature>
<name>A0A0F8ZTJ1_9ZZZZ</name>
<dbReference type="EMBL" id="LAZR01061598">
    <property type="protein sequence ID" value="KKK63261.1"/>
    <property type="molecule type" value="Genomic_DNA"/>
</dbReference>
<sequence>DFGPVAILNSPINTFNTTNQTIFFNGSVTSPLGVTNISLILDGIFNETNSSGINDTDYLFTKIIEDGDHNWTYESCNINGCLNATTRNFTIDSINPEINVTSPTGIIDFHEINTNLSLNWTVSDEHLNSCWYDYNGTNVTDNQTNINITDSSNKNLTFYANDTFGNLNSSFTSWDYLVFQNSQTFNVNVFEGNLETFTANITVIGSNSVSVATLFYNGTPTVASFSSSGNDYFLSKIFQIPEVDTVTNITFVWNVQLSGGQSINITPNNQTISSLNLDDCSVNTVVLYNYTIVDEKNQTQLTNTTSELNINLLNAERQSFVTNFSMEYLVNPFAVCLNENISSSTFLLDSIVKYEAIGYAIEYYK</sequence>
<dbReference type="AlphaFoldDB" id="A0A0F8ZTJ1"/>